<evidence type="ECO:0000256" key="1">
    <source>
        <dbReference type="SAM" id="MobiDB-lite"/>
    </source>
</evidence>
<accession>A0AAW0RDE7</accession>
<feature type="compositionally biased region" description="Low complexity" evidence="1">
    <location>
        <begin position="592"/>
        <end position="601"/>
    </location>
</feature>
<feature type="compositionally biased region" description="Gly residues" evidence="1">
    <location>
        <begin position="511"/>
        <end position="559"/>
    </location>
</feature>
<feature type="signal peptide" evidence="2">
    <location>
        <begin position="1"/>
        <end position="21"/>
    </location>
</feature>
<keyword evidence="5" id="KW-1185">Reference proteome</keyword>
<dbReference type="Pfam" id="PF01822">
    <property type="entry name" value="WSC"/>
    <property type="match status" value="2"/>
</dbReference>
<dbReference type="Pfam" id="PF25485">
    <property type="entry name" value="DUF7908"/>
    <property type="match status" value="1"/>
</dbReference>
<feature type="chain" id="PRO_5043642871" description="WSC domain-containing protein" evidence="2">
    <location>
        <begin position="22"/>
        <end position="971"/>
    </location>
</feature>
<feature type="domain" description="WSC" evidence="3">
    <location>
        <begin position="352"/>
        <end position="460"/>
    </location>
</feature>
<feature type="domain" description="WSC" evidence="3">
    <location>
        <begin position="39"/>
        <end position="161"/>
    </location>
</feature>
<gene>
    <name evidence="4" type="ORF">PG999_001143</name>
</gene>
<organism evidence="4 5">
    <name type="scientific">Apiospora kogelbergensis</name>
    <dbReference type="NCBI Taxonomy" id="1337665"/>
    <lineage>
        <taxon>Eukaryota</taxon>
        <taxon>Fungi</taxon>
        <taxon>Dikarya</taxon>
        <taxon>Ascomycota</taxon>
        <taxon>Pezizomycotina</taxon>
        <taxon>Sordariomycetes</taxon>
        <taxon>Xylariomycetidae</taxon>
        <taxon>Amphisphaeriales</taxon>
        <taxon>Apiosporaceae</taxon>
        <taxon>Apiospora</taxon>
    </lineage>
</organism>
<feature type="region of interest" description="Disordered" evidence="1">
    <location>
        <begin position="490"/>
        <end position="724"/>
    </location>
</feature>
<feature type="compositionally biased region" description="Low complexity" evidence="1">
    <location>
        <begin position="625"/>
        <end position="666"/>
    </location>
</feature>
<evidence type="ECO:0000259" key="3">
    <source>
        <dbReference type="PROSITE" id="PS51212"/>
    </source>
</evidence>
<proteinExistence type="predicted"/>
<reference evidence="4 5" key="1">
    <citation type="submission" date="2023-01" db="EMBL/GenBank/DDBJ databases">
        <title>Analysis of 21 Apiospora genomes using comparative genomics revels a genus with tremendous synthesis potential of carbohydrate active enzymes and secondary metabolites.</title>
        <authorList>
            <person name="Sorensen T."/>
        </authorList>
    </citation>
    <scope>NUCLEOTIDE SEQUENCE [LARGE SCALE GENOMIC DNA]</scope>
    <source>
        <strain evidence="4 5">CBS 117206</strain>
    </source>
</reference>
<feature type="region of interest" description="Disordered" evidence="1">
    <location>
        <begin position="891"/>
        <end position="940"/>
    </location>
</feature>
<sequence>MGSIKAAALTALWAATGLVSAQGFFYEADEVAKCVSAQNQQYLGCFTVTQEPFQFNPQNPIAQPAAGQPQVGDPSRSYIHWDQGDLVNITITPAYCTEVCRAHGFQYTAMYDEGCRCGSNLNRLTSTTPDGTEDACNTVPCKGDRRDYCGTRTGARIYRDPSYKQASTIADRVLNYGVMGCFYKPNLPSGAAEQTSTNLVSPALCLAFCGNGAYPLAYMARNGDGTIACNCGSDFGVESHEALDAQSGVCGKSCTTGANSGCLGQDCCGDAGAQVYPVYANPDFMGCNIPRIPGKATVTDRDHPTPAGNAYTCFPTPASILNRARYTATVANRPTIERKVSFVATATVDAVKYVNYGCYPNADEVTPLVGAATIMPAAIPTVNVDTCVAACKGQNKEWAGLKGSFSGGAAKCVCGSGIDNAKLGTIDNMQSCNSPCDGVDNTQNCGPERGILAYAVSVSATTGTWYNNWFTTYSFTSTYSCTDTAATAGATTSSSVPATTTSSTDPMNTGGTTGGTGGTTGGTGGTTGGTGGTTGGTGGTTGGTGGTTGGTGGTTGGSGPNTTGGSDPNTTGGSGPNTTGGSGPNTTGGSGPNTVSGSGPNTVSGSGPNTTGGSDPNTTGGNGPSGSMTGPSGSMPTGPSGSMTGPNGSMTGPSGSMSTGGSDSGNPTGGSMTGPGDSMSTGPSGSMTGPSGSMSTGGGNGDGGSSATGTAGSSGGAGGASATNSANVPGTTDIPLGSVILGVIPGFVNSTNQKRDLSEIYRRQSLGGFVGGAGPINPASCSDATPFNLTQGRLTSGGQAVATDPGVPFMAIRVTPGGSISTTFTVVNGILAWYNPAFFGGQAGFCQVASGQVFATFGAPGTGPAGCGTVSVVVYRATQCQNGAIISATPTTLAGPTATGGGDGGSGSGSGSGSGAGGNGNGNGNGGSGPSGGVPSSSGIYRLNQSPTGAICVTTTLAFVPGAPTFVPLRA</sequence>
<evidence type="ECO:0000256" key="2">
    <source>
        <dbReference type="SAM" id="SignalP"/>
    </source>
</evidence>
<feature type="compositionally biased region" description="Polar residues" evidence="1">
    <location>
        <begin position="602"/>
        <end position="615"/>
    </location>
</feature>
<dbReference type="EMBL" id="JAQQWP010000001">
    <property type="protein sequence ID" value="KAK8132970.1"/>
    <property type="molecule type" value="Genomic_DNA"/>
</dbReference>
<feature type="compositionally biased region" description="Gly residues" evidence="1">
    <location>
        <begin position="898"/>
        <end position="932"/>
    </location>
</feature>
<name>A0AAW0RDE7_9PEZI</name>
<dbReference type="PROSITE" id="PS51212">
    <property type="entry name" value="WSC"/>
    <property type="match status" value="3"/>
</dbReference>
<evidence type="ECO:0000313" key="5">
    <source>
        <dbReference type="Proteomes" id="UP001392437"/>
    </source>
</evidence>
<comment type="caution">
    <text evidence="4">The sequence shown here is derived from an EMBL/GenBank/DDBJ whole genome shotgun (WGS) entry which is preliminary data.</text>
</comment>
<dbReference type="AlphaFoldDB" id="A0AAW0RDE7"/>
<dbReference type="Proteomes" id="UP001392437">
    <property type="component" value="Unassembled WGS sequence"/>
</dbReference>
<protein>
    <recommendedName>
        <fullName evidence="3">WSC domain-containing protein</fullName>
    </recommendedName>
</protein>
<feature type="compositionally biased region" description="Low complexity" evidence="1">
    <location>
        <begin position="490"/>
        <end position="504"/>
    </location>
</feature>
<feature type="compositionally biased region" description="Low complexity" evidence="1">
    <location>
        <begin position="674"/>
        <end position="694"/>
    </location>
</feature>
<feature type="compositionally biased region" description="Gly residues" evidence="1">
    <location>
        <begin position="572"/>
        <end position="591"/>
    </location>
</feature>
<dbReference type="InterPro" id="IPR057230">
    <property type="entry name" value="DUF7908"/>
</dbReference>
<feature type="compositionally biased region" description="Gly residues" evidence="1">
    <location>
        <begin position="695"/>
        <end position="719"/>
    </location>
</feature>
<feature type="compositionally biased region" description="Low complexity" evidence="1">
    <location>
        <begin position="560"/>
        <end position="571"/>
    </location>
</feature>
<feature type="domain" description="WSC" evidence="3">
    <location>
        <begin position="175"/>
        <end position="282"/>
    </location>
</feature>
<keyword evidence="2" id="KW-0732">Signal</keyword>
<dbReference type="InterPro" id="IPR002889">
    <property type="entry name" value="WSC_carb-bd"/>
</dbReference>
<evidence type="ECO:0000313" key="4">
    <source>
        <dbReference type="EMBL" id="KAK8132970.1"/>
    </source>
</evidence>